<evidence type="ECO:0000313" key="19">
    <source>
        <dbReference type="EMBL" id="ODV96661.1"/>
    </source>
</evidence>
<dbReference type="Proteomes" id="UP000094236">
    <property type="component" value="Unassembled WGS sequence"/>
</dbReference>
<feature type="region of interest" description="Disordered" evidence="15">
    <location>
        <begin position="700"/>
        <end position="720"/>
    </location>
</feature>
<evidence type="ECO:0000256" key="14">
    <source>
        <dbReference type="PROSITE-ProRule" id="PRU00502"/>
    </source>
</evidence>
<evidence type="ECO:0000256" key="13">
    <source>
        <dbReference type="PIRSR" id="PIRSR016308-3"/>
    </source>
</evidence>
<keyword evidence="7 11" id="KW-0833">Ubl conjugation pathway</keyword>
<dbReference type="Gene3D" id="3.30.40.10">
    <property type="entry name" value="Zinc/RING finger domain, C3HC4 (zinc finger)"/>
    <property type="match status" value="2"/>
</dbReference>
<dbReference type="SMART" id="SM00165">
    <property type="entry name" value="UBA"/>
    <property type="match status" value="2"/>
</dbReference>
<dbReference type="EMBL" id="KV454012">
    <property type="protein sequence ID" value="ODV96661.1"/>
    <property type="molecule type" value="Genomic_DNA"/>
</dbReference>
<dbReference type="InterPro" id="IPR038765">
    <property type="entry name" value="Papain-like_cys_pep_sf"/>
</dbReference>
<evidence type="ECO:0000256" key="3">
    <source>
        <dbReference type="ARBA" id="ARBA00022670"/>
    </source>
</evidence>
<dbReference type="EC" id="3.4.19.12" evidence="11"/>
<keyword evidence="6 14" id="KW-0863">Zinc-finger</keyword>
<dbReference type="FunFam" id="3.30.40.10:FF:000026">
    <property type="entry name" value="Ubiquitin carboxyl-terminal hydrolase"/>
    <property type="match status" value="1"/>
</dbReference>
<feature type="domain" description="UBA" evidence="16">
    <location>
        <begin position="589"/>
        <end position="630"/>
    </location>
</feature>
<keyword evidence="3 11" id="KW-0645">Protease</keyword>
<evidence type="ECO:0000256" key="11">
    <source>
        <dbReference type="PIRNR" id="PIRNR016308"/>
    </source>
</evidence>
<dbReference type="SUPFAM" id="SSF54001">
    <property type="entry name" value="Cysteine proteinases"/>
    <property type="match status" value="1"/>
</dbReference>
<feature type="domain" description="UBP-type" evidence="18">
    <location>
        <begin position="159"/>
        <end position="264"/>
    </location>
</feature>
<dbReference type="InterPro" id="IPR001394">
    <property type="entry name" value="Peptidase_C19_UCH"/>
</dbReference>
<protein>
    <recommendedName>
        <fullName evidence="11">Ubiquitin carboxyl-terminal hydrolase</fullName>
        <ecNumber evidence="11">3.4.19.12</ecNumber>
    </recommendedName>
</protein>
<dbReference type="FunFam" id="1.10.8.10:FF:000103">
    <property type="entry name" value="Ubiquitin carboxyl-terminal hydrolase"/>
    <property type="match status" value="1"/>
</dbReference>
<dbReference type="CDD" id="cd02658">
    <property type="entry name" value="Peptidase_C19B"/>
    <property type="match status" value="1"/>
</dbReference>
<dbReference type="GO" id="GO:0016579">
    <property type="term" value="P:protein deubiquitination"/>
    <property type="evidence" value="ECO:0007669"/>
    <property type="project" value="InterPro"/>
</dbReference>
<keyword evidence="9 11" id="KW-0788">Thiol protease</keyword>
<keyword evidence="5" id="KW-0677">Repeat</keyword>
<evidence type="ECO:0000259" key="16">
    <source>
        <dbReference type="PROSITE" id="PS50030"/>
    </source>
</evidence>
<proteinExistence type="inferred from homology"/>
<dbReference type="InterPro" id="IPR001607">
    <property type="entry name" value="Znf_UBP"/>
</dbReference>
<dbReference type="PROSITE" id="PS50030">
    <property type="entry name" value="UBA"/>
    <property type="match status" value="2"/>
</dbReference>
<feature type="domain" description="UBA" evidence="16">
    <location>
        <begin position="657"/>
        <end position="697"/>
    </location>
</feature>
<dbReference type="CDD" id="cd14297">
    <property type="entry name" value="UBA2_spUBP14_like"/>
    <property type="match status" value="1"/>
</dbReference>
<evidence type="ECO:0000256" key="7">
    <source>
        <dbReference type="ARBA" id="ARBA00022786"/>
    </source>
</evidence>
<dbReference type="InterPro" id="IPR009060">
    <property type="entry name" value="UBA-like_sf"/>
</dbReference>
<dbReference type="FunFam" id="1.10.8.10:FF:000086">
    <property type="entry name" value="Ubiquitin carboxyl-terminal hydrolase"/>
    <property type="match status" value="1"/>
</dbReference>
<dbReference type="InterPro" id="IPR015940">
    <property type="entry name" value="UBA"/>
</dbReference>
<dbReference type="Gene3D" id="1.10.8.10">
    <property type="entry name" value="DNA helicase RuvA subunit, C-terminal domain"/>
    <property type="match status" value="2"/>
</dbReference>
<dbReference type="PANTHER" id="PTHR24006:SF664">
    <property type="entry name" value="UBIQUITIN CARBOXYL-TERMINAL HYDROLASE"/>
    <property type="match status" value="1"/>
</dbReference>
<dbReference type="InterPro" id="IPR041432">
    <property type="entry name" value="UBP13_Znf-UBP_var"/>
</dbReference>
<comment type="catalytic activity">
    <reaction evidence="1 11">
        <text>Thiol-dependent hydrolysis of ester, thioester, amide, peptide and isopeptide bonds formed by the C-terminal Gly of ubiquitin (a 76-residue protein attached to proteins as an intracellular targeting signal).</text>
        <dbReference type="EC" id="3.4.19.12"/>
    </reaction>
</comment>
<comment type="similarity">
    <text evidence="2 11">Belongs to the peptidase C19 family.</text>
</comment>
<dbReference type="GO" id="GO:0006508">
    <property type="term" value="P:proteolysis"/>
    <property type="evidence" value="ECO:0007669"/>
    <property type="project" value="UniProtKB-KW"/>
</dbReference>
<evidence type="ECO:0000256" key="6">
    <source>
        <dbReference type="ARBA" id="ARBA00022771"/>
    </source>
</evidence>
<dbReference type="CDD" id="cd14385">
    <property type="entry name" value="UBA1_spUBP14_like"/>
    <property type="match status" value="1"/>
</dbReference>
<feature type="binding site" evidence="13">
    <location>
        <position position="183"/>
    </location>
    <ligand>
        <name>Zn(2+)</name>
        <dbReference type="ChEBI" id="CHEBI:29105"/>
    </ligand>
</feature>
<accession>A0A1E4TY57</accession>
<evidence type="ECO:0000256" key="10">
    <source>
        <dbReference type="ARBA" id="ARBA00022833"/>
    </source>
</evidence>
<dbReference type="GO" id="GO:0004843">
    <property type="term" value="F:cysteine-type deubiquitinase activity"/>
    <property type="evidence" value="ECO:0007669"/>
    <property type="project" value="UniProtKB-UniRule"/>
</dbReference>
<feature type="binding site" evidence="13">
    <location>
        <position position="180"/>
    </location>
    <ligand>
        <name>Zn(2+)</name>
        <dbReference type="ChEBI" id="CHEBI:29105"/>
    </ligand>
</feature>
<organism evidence="19 20">
    <name type="scientific">Pachysolen tannophilus NRRL Y-2460</name>
    <dbReference type="NCBI Taxonomy" id="669874"/>
    <lineage>
        <taxon>Eukaryota</taxon>
        <taxon>Fungi</taxon>
        <taxon>Dikarya</taxon>
        <taxon>Ascomycota</taxon>
        <taxon>Saccharomycotina</taxon>
        <taxon>Pichiomycetes</taxon>
        <taxon>Pachysolenaceae</taxon>
        <taxon>Pachysolen</taxon>
    </lineage>
</organism>
<dbReference type="OrthoDB" id="361536at2759"/>
<feature type="binding site" evidence="13">
    <location>
        <position position="200"/>
    </location>
    <ligand>
        <name>Zn(2+)</name>
        <dbReference type="ChEBI" id="CHEBI:29105"/>
    </ligand>
</feature>
<dbReference type="SUPFAM" id="SSF46934">
    <property type="entry name" value="UBA-like"/>
    <property type="match status" value="1"/>
</dbReference>
<evidence type="ECO:0000256" key="12">
    <source>
        <dbReference type="PIRSR" id="PIRSR016308-1"/>
    </source>
</evidence>
<dbReference type="Pfam" id="PF17807">
    <property type="entry name" value="zf-UBP_var"/>
    <property type="match status" value="1"/>
</dbReference>
<dbReference type="GO" id="GO:0008270">
    <property type="term" value="F:zinc ion binding"/>
    <property type="evidence" value="ECO:0007669"/>
    <property type="project" value="UniProtKB-UniRule"/>
</dbReference>
<keyword evidence="10 11" id="KW-0862">Zinc</keyword>
<evidence type="ECO:0000259" key="18">
    <source>
        <dbReference type="PROSITE" id="PS50271"/>
    </source>
</evidence>
<dbReference type="Pfam" id="PF00443">
    <property type="entry name" value="UCH"/>
    <property type="match status" value="1"/>
</dbReference>
<evidence type="ECO:0000259" key="17">
    <source>
        <dbReference type="PROSITE" id="PS50235"/>
    </source>
</evidence>
<feature type="domain" description="USP" evidence="17">
    <location>
        <begin position="306"/>
        <end position="805"/>
    </location>
</feature>
<evidence type="ECO:0000256" key="8">
    <source>
        <dbReference type="ARBA" id="ARBA00022801"/>
    </source>
</evidence>
<feature type="compositionally biased region" description="Acidic residues" evidence="15">
    <location>
        <begin position="703"/>
        <end position="716"/>
    </location>
</feature>
<keyword evidence="20" id="KW-1185">Reference proteome</keyword>
<evidence type="ECO:0000256" key="2">
    <source>
        <dbReference type="ARBA" id="ARBA00009085"/>
    </source>
</evidence>
<feature type="active site" description="Proton acceptor" evidence="12">
    <location>
        <position position="759"/>
    </location>
</feature>
<dbReference type="PROSITE" id="PS00973">
    <property type="entry name" value="USP_2"/>
    <property type="match status" value="1"/>
</dbReference>
<dbReference type="PANTHER" id="PTHR24006">
    <property type="entry name" value="UBIQUITIN CARBOXYL-TERMINAL HYDROLASE"/>
    <property type="match status" value="1"/>
</dbReference>
<dbReference type="Pfam" id="PF00627">
    <property type="entry name" value="UBA"/>
    <property type="match status" value="2"/>
</dbReference>
<dbReference type="Gene3D" id="3.90.70.10">
    <property type="entry name" value="Cysteine proteinases"/>
    <property type="match status" value="1"/>
</dbReference>
<dbReference type="GO" id="GO:0005634">
    <property type="term" value="C:nucleus"/>
    <property type="evidence" value="ECO:0007669"/>
    <property type="project" value="TreeGrafter"/>
</dbReference>
<dbReference type="InterPro" id="IPR013083">
    <property type="entry name" value="Znf_RING/FYVE/PHD"/>
</dbReference>
<evidence type="ECO:0000256" key="5">
    <source>
        <dbReference type="ARBA" id="ARBA00022737"/>
    </source>
</evidence>
<dbReference type="PIRSF" id="PIRSF016308">
    <property type="entry name" value="UBP"/>
    <property type="match status" value="1"/>
</dbReference>
<dbReference type="GO" id="GO:0005829">
    <property type="term" value="C:cytosol"/>
    <property type="evidence" value="ECO:0007669"/>
    <property type="project" value="TreeGrafter"/>
</dbReference>
<dbReference type="PROSITE" id="PS50271">
    <property type="entry name" value="ZF_UBP"/>
    <property type="match status" value="1"/>
</dbReference>
<dbReference type="InterPro" id="IPR050164">
    <property type="entry name" value="Peptidase_C19"/>
</dbReference>
<evidence type="ECO:0000256" key="15">
    <source>
        <dbReference type="SAM" id="MobiDB-lite"/>
    </source>
</evidence>
<evidence type="ECO:0000256" key="9">
    <source>
        <dbReference type="ARBA" id="ARBA00022807"/>
    </source>
</evidence>
<keyword evidence="4 11" id="KW-0479">Metal-binding</keyword>
<sequence>MVCSHISEFAPLIQPPSSSQDVYKDDCMYCFSTAFNKDGLNICLKCFQSFCYKEHDQLHFNKRGDSHGIFLNYQKIQRPQLETELEEKPLKMAKLEIKEKTEDELFYLKNSLFCIKCDQFFPIDANELASSLFLTIEAVIKATSSSKKDEIKSWEQEIVPCRHAFDIKQLKNENLNLHQCSFCDLKENLWLCLHCGSIGCGRQQFGGIPGNSHALNHYQTANHPIAVKLGSLSSDSADVYCYECNDEIKVPELAKYLKTYKINIDEVVKTEKNLTELQIDQNMKWDFNMDGENGEVLKPIFGEKLTGLKNLGNSCYMATVLQVLFSLKTFENAFYGKEFPNKNNPSKDLMTQLIKLANGLISGKYSVPDDSTTDTVKYQKGIKPSSFKTLIGDKHPEFSSMRQQDAFEFWTFLLQKIDQLYRTKKNYHEKPNSIFQFILENKLKCKNCNGIKKSNELTDCLSLPLRNHSITVDDQGVKKFDPTTFNEMFDDWFESEEVELNCTSCNSKKFTKNNFFKTYPNVLIINAQRIKLENWVPVKVDIPIKLPKNNTIDLSKYDSEQNFIENEVLLEDNEKQIDENNNTSQSRFEPNQEAMTQLQSMGFPEIRCIKALYNTGNNSAEDAMNWLFAHMDDADIDEPFVEPSSSNISTKISSNNKVKQEDIETLSSMGFHEKISKKALILNNNNVELAVAWLFENPADDGNLPDDEEEEEEEEVGQSVSQDQIIEQMIKESKANPSSKNYKLKAIICHKGTSIHSGHYVAFILKNINGENKWVLFNDEKVVLQDQANLKEMEQNGYVYVFVRDNSEEDVQ</sequence>
<dbReference type="Pfam" id="PF02148">
    <property type="entry name" value="zf-UBP"/>
    <property type="match status" value="1"/>
</dbReference>
<dbReference type="STRING" id="669874.A0A1E4TY57"/>
<dbReference type="PROSITE" id="PS50235">
    <property type="entry name" value="USP_3"/>
    <property type="match status" value="1"/>
</dbReference>
<dbReference type="AlphaFoldDB" id="A0A1E4TY57"/>
<evidence type="ECO:0000313" key="20">
    <source>
        <dbReference type="Proteomes" id="UP000094236"/>
    </source>
</evidence>
<dbReference type="InterPro" id="IPR018200">
    <property type="entry name" value="USP_CS"/>
</dbReference>
<dbReference type="InterPro" id="IPR016652">
    <property type="entry name" value="Ubiquitinyl_hydrolase"/>
</dbReference>
<feature type="binding site" evidence="13">
    <location>
        <position position="213"/>
    </location>
    <ligand>
        <name>Zn(2+)</name>
        <dbReference type="ChEBI" id="CHEBI:29105"/>
    </ligand>
</feature>
<dbReference type="SUPFAM" id="SSF57850">
    <property type="entry name" value="RING/U-box"/>
    <property type="match status" value="2"/>
</dbReference>
<keyword evidence="8 11" id="KW-0378">Hydrolase</keyword>
<evidence type="ECO:0000256" key="1">
    <source>
        <dbReference type="ARBA" id="ARBA00000707"/>
    </source>
</evidence>
<dbReference type="SMART" id="SM00290">
    <property type="entry name" value="ZnF_UBP"/>
    <property type="match status" value="2"/>
</dbReference>
<dbReference type="InterPro" id="IPR028889">
    <property type="entry name" value="USP"/>
</dbReference>
<gene>
    <name evidence="19" type="ORF">PACTADRAFT_48487</name>
</gene>
<name>A0A1E4TY57_PACTA</name>
<evidence type="ECO:0000256" key="4">
    <source>
        <dbReference type="ARBA" id="ARBA00022723"/>
    </source>
</evidence>
<reference evidence="20" key="1">
    <citation type="submission" date="2016-05" db="EMBL/GenBank/DDBJ databases">
        <title>Comparative genomics of biotechnologically important yeasts.</title>
        <authorList>
            <consortium name="DOE Joint Genome Institute"/>
            <person name="Riley R."/>
            <person name="Haridas S."/>
            <person name="Wolfe K.H."/>
            <person name="Lopes M.R."/>
            <person name="Hittinger C.T."/>
            <person name="Goker M."/>
            <person name="Salamov A."/>
            <person name="Wisecaver J."/>
            <person name="Long T.M."/>
            <person name="Aerts A.L."/>
            <person name="Barry K."/>
            <person name="Choi C."/>
            <person name="Clum A."/>
            <person name="Coughlan A.Y."/>
            <person name="Deshpande S."/>
            <person name="Douglass A.P."/>
            <person name="Hanson S.J."/>
            <person name="Klenk H.-P."/>
            <person name="Labutti K."/>
            <person name="Lapidus A."/>
            <person name="Lindquist E."/>
            <person name="Lipzen A."/>
            <person name="Meier-Kolthoff J.P."/>
            <person name="Ohm R.A."/>
            <person name="Otillar R.P."/>
            <person name="Pangilinan J."/>
            <person name="Peng Y."/>
            <person name="Rokas A."/>
            <person name="Rosa C.A."/>
            <person name="Scheuner C."/>
            <person name="Sibirny A.A."/>
            <person name="Slot J.C."/>
            <person name="Stielow J.B."/>
            <person name="Sun H."/>
            <person name="Kurtzman C.P."/>
            <person name="Blackwell M."/>
            <person name="Grigoriev I.V."/>
            <person name="Jeffries T.W."/>
        </authorList>
    </citation>
    <scope>NUCLEOTIDE SEQUENCE [LARGE SCALE GENOMIC DNA]</scope>
    <source>
        <strain evidence="20">NRRL Y-2460</strain>
    </source>
</reference>
<feature type="active site" description="Nucleophile" evidence="12">
    <location>
        <position position="315"/>
    </location>
</feature>